<keyword evidence="2" id="KW-1185">Reference proteome</keyword>
<dbReference type="AlphaFoldDB" id="A0AAN8NDY7"/>
<organism evidence="1 2">
    <name type="scientific">Arthrobotrys conoides</name>
    <dbReference type="NCBI Taxonomy" id="74498"/>
    <lineage>
        <taxon>Eukaryota</taxon>
        <taxon>Fungi</taxon>
        <taxon>Dikarya</taxon>
        <taxon>Ascomycota</taxon>
        <taxon>Pezizomycotina</taxon>
        <taxon>Orbiliomycetes</taxon>
        <taxon>Orbiliales</taxon>
        <taxon>Orbiliaceae</taxon>
        <taxon>Arthrobotrys</taxon>
    </lineage>
</organism>
<accession>A0AAN8NDY7</accession>
<evidence type="ECO:0008006" key="3">
    <source>
        <dbReference type="Google" id="ProtNLM"/>
    </source>
</evidence>
<dbReference type="Proteomes" id="UP001307849">
    <property type="component" value="Unassembled WGS sequence"/>
</dbReference>
<proteinExistence type="predicted"/>
<comment type="caution">
    <text evidence="1">The sequence shown here is derived from an EMBL/GenBank/DDBJ whole genome shotgun (WGS) entry which is preliminary data.</text>
</comment>
<name>A0AAN8NDY7_9PEZI</name>
<protein>
    <recommendedName>
        <fullName evidence="3">BTB domain-containing protein</fullName>
    </recommendedName>
</protein>
<gene>
    <name evidence="1" type="ORF">TWF506_008115</name>
</gene>
<evidence type="ECO:0000313" key="1">
    <source>
        <dbReference type="EMBL" id="KAK6513676.1"/>
    </source>
</evidence>
<reference evidence="1 2" key="1">
    <citation type="submission" date="2019-10" db="EMBL/GenBank/DDBJ databases">
        <authorList>
            <person name="Palmer J.M."/>
        </authorList>
    </citation>
    <scope>NUCLEOTIDE SEQUENCE [LARGE SCALE GENOMIC DNA]</scope>
    <source>
        <strain evidence="1 2">TWF506</strain>
    </source>
</reference>
<sequence length="216" mass="24713">MILTEPATTIATLYSADDNNIEISTLRLSSTILSLVSPVFKSMLDPSKGFKESLLKANGMKEIRITAFPEKSTIVAMNILHYQPESLPRPTKVSSRELHNLASFADYYQCQRFLEFWAPIWAISTWRIRSPSKNTTRWLWIGISFQIAQITKDCAQEVFGRMKLQGRRFVVDGKYILTSPGTNGRNAFNNSRREPNHRIVILRMSPKRILSLESVM</sequence>
<evidence type="ECO:0000313" key="2">
    <source>
        <dbReference type="Proteomes" id="UP001307849"/>
    </source>
</evidence>
<dbReference type="EMBL" id="JAVHJM010000005">
    <property type="protein sequence ID" value="KAK6513676.1"/>
    <property type="molecule type" value="Genomic_DNA"/>
</dbReference>